<evidence type="ECO:0000313" key="2">
    <source>
        <dbReference type="Proteomes" id="UP000077407"/>
    </source>
</evidence>
<dbReference type="EMBL" id="LITT01000011">
    <property type="protein sequence ID" value="OAA90476.1"/>
    <property type="molecule type" value="Genomic_DNA"/>
</dbReference>
<reference evidence="1 2" key="1">
    <citation type="journal article" date="2015" name="Biotechnol. Bioeng.">
        <title>Genome sequence and phenotypic characterization of Caulobacter segnis.</title>
        <authorList>
            <person name="Patel S."/>
            <person name="Fletcher B."/>
            <person name="Scott D.C."/>
            <person name="Ely B."/>
        </authorList>
    </citation>
    <scope>NUCLEOTIDE SEQUENCE [LARGE SCALE GENOMIC DNA]</scope>
    <source>
        <strain evidence="1 2">ERI-2</strain>
    </source>
</reference>
<organism evidence="1 2">
    <name type="scientific">Clostridium ljungdahlii</name>
    <dbReference type="NCBI Taxonomy" id="1538"/>
    <lineage>
        <taxon>Bacteria</taxon>
        <taxon>Bacillati</taxon>
        <taxon>Bacillota</taxon>
        <taxon>Clostridia</taxon>
        <taxon>Eubacteriales</taxon>
        <taxon>Clostridiaceae</taxon>
        <taxon>Clostridium</taxon>
    </lineage>
</organism>
<evidence type="ECO:0000313" key="1">
    <source>
        <dbReference type="EMBL" id="OAA90476.1"/>
    </source>
</evidence>
<comment type="caution">
    <text evidence="1">The sequence shown here is derived from an EMBL/GenBank/DDBJ whole genome shotgun (WGS) entry which is preliminary data.</text>
</comment>
<dbReference type="AlphaFoldDB" id="A0A162L9B8"/>
<protein>
    <submittedName>
        <fullName evidence="1">Uncharacterized protein</fullName>
    </submittedName>
</protein>
<accession>A0A162L9B8</accession>
<sequence>MKKYMLINFSNLVICQDSFLKDFDMFSLKKGTQNRRSNF</sequence>
<proteinExistence type="predicted"/>
<dbReference type="Proteomes" id="UP000077407">
    <property type="component" value="Unassembled WGS sequence"/>
</dbReference>
<gene>
    <name evidence="1" type="ORF">WY13_01380</name>
</gene>
<name>A0A162L9B8_9CLOT</name>